<protein>
    <submittedName>
        <fullName evidence="1">Uncharacterized protein</fullName>
    </submittedName>
</protein>
<reference evidence="2" key="1">
    <citation type="journal article" date="2019" name="Int. J. Syst. Evol. Microbiol.">
        <title>The Global Catalogue of Microorganisms (GCM) 10K type strain sequencing project: providing services to taxonomists for standard genome sequencing and annotation.</title>
        <authorList>
            <consortium name="The Broad Institute Genomics Platform"/>
            <consortium name="The Broad Institute Genome Sequencing Center for Infectious Disease"/>
            <person name="Wu L."/>
            <person name="Ma J."/>
        </authorList>
    </citation>
    <scope>NUCLEOTIDE SEQUENCE [LARGE SCALE GENOMIC DNA]</scope>
    <source>
        <strain evidence="2">KCTC 52165</strain>
    </source>
</reference>
<name>A0ABV7K2P5_9HYPH</name>
<organism evidence="1 2">
    <name type="scientific">Aquamicrobium soli</name>
    <dbReference type="NCBI Taxonomy" id="1811518"/>
    <lineage>
        <taxon>Bacteria</taxon>
        <taxon>Pseudomonadati</taxon>
        <taxon>Pseudomonadota</taxon>
        <taxon>Alphaproteobacteria</taxon>
        <taxon>Hyphomicrobiales</taxon>
        <taxon>Phyllobacteriaceae</taxon>
        <taxon>Aquamicrobium</taxon>
    </lineage>
</organism>
<dbReference type="RefSeq" id="WP_378217409.1">
    <property type="nucleotide sequence ID" value="NZ_JBHRTK010000001.1"/>
</dbReference>
<keyword evidence="2" id="KW-1185">Reference proteome</keyword>
<proteinExistence type="predicted"/>
<dbReference type="EMBL" id="JBHRTK010000001">
    <property type="protein sequence ID" value="MFC3204690.1"/>
    <property type="molecule type" value="Genomic_DNA"/>
</dbReference>
<comment type="caution">
    <text evidence="1">The sequence shown here is derived from an EMBL/GenBank/DDBJ whole genome shotgun (WGS) entry which is preliminary data.</text>
</comment>
<gene>
    <name evidence="1" type="ORF">ACFOHJ_00485</name>
</gene>
<dbReference type="Proteomes" id="UP001595583">
    <property type="component" value="Unassembled WGS sequence"/>
</dbReference>
<sequence>MDATEETPVHCSGAYLGSWSELQDDFAKQNTDVDAFELRHNNITEHP</sequence>
<accession>A0ABV7K2P5</accession>
<evidence type="ECO:0000313" key="1">
    <source>
        <dbReference type="EMBL" id="MFC3204690.1"/>
    </source>
</evidence>
<evidence type="ECO:0000313" key="2">
    <source>
        <dbReference type="Proteomes" id="UP001595583"/>
    </source>
</evidence>